<name>A0A1B4XIU6_9GAMM</name>
<evidence type="ECO:0000313" key="2">
    <source>
        <dbReference type="EMBL" id="BAV34736.1"/>
    </source>
</evidence>
<dbReference type="OrthoDB" id="5496884at2"/>
<dbReference type="InterPro" id="IPR035923">
    <property type="entry name" value="TT1751-like_sf"/>
</dbReference>
<dbReference type="Gene3D" id="3.30.310.70">
    <property type="entry name" value="TT1751-like domain"/>
    <property type="match status" value="1"/>
</dbReference>
<organism evidence="2 3">
    <name type="scientific">Sulfuricaulis limicola</name>
    <dbReference type="NCBI Taxonomy" id="1620215"/>
    <lineage>
        <taxon>Bacteria</taxon>
        <taxon>Pseudomonadati</taxon>
        <taxon>Pseudomonadota</taxon>
        <taxon>Gammaproteobacteria</taxon>
        <taxon>Acidiferrobacterales</taxon>
        <taxon>Acidiferrobacteraceae</taxon>
        <taxon>Sulfuricaulis</taxon>
    </lineage>
</organism>
<protein>
    <submittedName>
        <fullName evidence="2">Uncharacterized protein</fullName>
    </submittedName>
</protein>
<dbReference type="InParanoid" id="A0A1B4XIU6"/>
<dbReference type="EMBL" id="AP014879">
    <property type="protein sequence ID" value="BAV34736.1"/>
    <property type="molecule type" value="Genomic_DNA"/>
</dbReference>
<proteinExistence type="predicted"/>
<dbReference type="RefSeq" id="WP_148665088.1">
    <property type="nucleotide sequence ID" value="NZ_AP014879.1"/>
</dbReference>
<accession>A0A1B4XIU6</accession>
<dbReference type="Proteomes" id="UP000243180">
    <property type="component" value="Chromosome"/>
</dbReference>
<dbReference type="AlphaFoldDB" id="A0A1B4XIU6"/>
<dbReference type="KEGG" id="slim:SCL_2459"/>
<sequence length="357" mass="38959">MKLKSTKIGRLLAMVLAFVLGSGNALAASEEYGIFERILEASGSFNDTTAALEKALAESNLTLHAKRDMTFTDKVQQARVYIITSPAYMEAAKDEAPETISAQILRIGVYEYGDGKKVHVNMANPTAHAMVFYAGSKNYDKLLAAAKAVGQDIKNVAAKIPGTQVSVQLEPIRTEKALNKFNGDGPAKMMAKFRNWSESQNLAFDDKPENFQATVARVETALRASQDKGVEDSSGWRLLSKIPVGSNAVYFGITNDYTENKCIRINSDFRSEGKTKDAPYPGVDHAPAMPMEVLVINDGKKVKTVHYGQMWRMQLYFWDSGYMAFAKNTLIPSIIFSSIDTTLTATASAAPAAAPAK</sequence>
<evidence type="ECO:0000313" key="3">
    <source>
        <dbReference type="Proteomes" id="UP000243180"/>
    </source>
</evidence>
<reference evidence="2 3" key="1">
    <citation type="submission" date="2015-05" db="EMBL/GenBank/DDBJ databases">
        <title>Complete genome sequence of a sulfur-oxidizing gammaproteobacterium strain HA5.</title>
        <authorList>
            <person name="Miura A."/>
            <person name="Kojima H."/>
            <person name="Fukui M."/>
        </authorList>
    </citation>
    <scope>NUCLEOTIDE SEQUENCE [LARGE SCALE GENOMIC DNA]</scope>
    <source>
        <strain evidence="2 3">HA5</strain>
    </source>
</reference>
<keyword evidence="3" id="KW-1185">Reference proteome</keyword>
<keyword evidence="1" id="KW-0732">Signal</keyword>
<feature type="chain" id="PRO_5008572472" evidence="1">
    <location>
        <begin position="28"/>
        <end position="357"/>
    </location>
</feature>
<dbReference type="SUPFAM" id="SSF103247">
    <property type="entry name" value="TT1751-like"/>
    <property type="match status" value="1"/>
</dbReference>
<gene>
    <name evidence="2" type="ORF">SCL_2459</name>
</gene>
<feature type="signal peptide" evidence="1">
    <location>
        <begin position="1"/>
        <end position="27"/>
    </location>
</feature>
<evidence type="ECO:0000256" key="1">
    <source>
        <dbReference type="SAM" id="SignalP"/>
    </source>
</evidence>